<reference evidence="4 5" key="1">
    <citation type="submission" date="2020-08" db="EMBL/GenBank/DDBJ databases">
        <title>Genomic Encyclopedia of Type Strains, Phase III (KMG-III): the genomes of soil and plant-associated and newly described type strains.</title>
        <authorList>
            <person name="Whitman W."/>
        </authorList>
    </citation>
    <scope>NUCLEOTIDE SEQUENCE [LARGE SCALE GENOMIC DNA]</scope>
    <source>
        <strain evidence="4 5">CECT 8234</strain>
    </source>
</reference>
<sequence length="107" mass="12182">MASKYEDVLPVDVNGRKRTHGARTNFCPNSKTYRRLSSRLARVLAARYKDHPALLIWHINNEYGTHCYCGNCAAEFREWLKVKYETLDKLNIADGADAKPAELAALQ</sequence>
<dbReference type="GO" id="GO:0004565">
    <property type="term" value="F:beta-galactosidase activity"/>
    <property type="evidence" value="ECO:0007669"/>
    <property type="project" value="InterPro"/>
</dbReference>
<dbReference type="EMBL" id="JACHXW010000013">
    <property type="protein sequence ID" value="MBB3154089.1"/>
    <property type="molecule type" value="Genomic_DNA"/>
</dbReference>
<dbReference type="AlphaFoldDB" id="A0A7W5GB81"/>
<comment type="caution">
    <text evidence="4">The sequence shown here is derived from an EMBL/GenBank/DDBJ whole genome shotgun (WGS) entry which is preliminary data.</text>
</comment>
<evidence type="ECO:0000313" key="4">
    <source>
        <dbReference type="EMBL" id="MBB3154089.1"/>
    </source>
</evidence>
<feature type="domain" description="Glycoside hydrolase family 42 N-terminal" evidence="3">
    <location>
        <begin position="1"/>
        <end position="93"/>
    </location>
</feature>
<name>A0A7W5GB81_9BACL</name>
<evidence type="ECO:0000256" key="2">
    <source>
        <dbReference type="ARBA" id="ARBA00023295"/>
    </source>
</evidence>
<dbReference type="PANTHER" id="PTHR36447">
    <property type="entry name" value="BETA-GALACTOSIDASE GANA"/>
    <property type="match status" value="1"/>
</dbReference>
<keyword evidence="1" id="KW-0378">Hydrolase</keyword>
<keyword evidence="2" id="KW-0326">Glycosidase</keyword>
<dbReference type="PANTHER" id="PTHR36447:SF1">
    <property type="entry name" value="BETA-GALACTOSIDASE GANA"/>
    <property type="match status" value="1"/>
</dbReference>
<protein>
    <submittedName>
        <fullName evidence="4">Beta-galactosidase GanA</fullName>
    </submittedName>
</protein>
<proteinExistence type="predicted"/>
<dbReference type="GO" id="GO:0005975">
    <property type="term" value="P:carbohydrate metabolic process"/>
    <property type="evidence" value="ECO:0007669"/>
    <property type="project" value="InterPro"/>
</dbReference>
<dbReference type="Proteomes" id="UP000518605">
    <property type="component" value="Unassembled WGS sequence"/>
</dbReference>
<gene>
    <name evidence="4" type="ORF">FHS16_004165</name>
</gene>
<dbReference type="SUPFAM" id="SSF51445">
    <property type="entry name" value="(Trans)glycosidases"/>
    <property type="match status" value="1"/>
</dbReference>
<evidence type="ECO:0000313" key="5">
    <source>
        <dbReference type="Proteomes" id="UP000518605"/>
    </source>
</evidence>
<dbReference type="Gene3D" id="3.20.20.80">
    <property type="entry name" value="Glycosidases"/>
    <property type="match status" value="1"/>
</dbReference>
<evidence type="ECO:0000259" key="3">
    <source>
        <dbReference type="Pfam" id="PF02449"/>
    </source>
</evidence>
<dbReference type="InterPro" id="IPR017853">
    <property type="entry name" value="GH"/>
</dbReference>
<accession>A0A7W5GB81</accession>
<dbReference type="Pfam" id="PF02449">
    <property type="entry name" value="Glyco_hydro_42"/>
    <property type="match status" value="1"/>
</dbReference>
<dbReference type="InterPro" id="IPR013529">
    <property type="entry name" value="Glyco_hydro_42_N"/>
</dbReference>
<keyword evidence="5" id="KW-1185">Reference proteome</keyword>
<evidence type="ECO:0000256" key="1">
    <source>
        <dbReference type="ARBA" id="ARBA00022801"/>
    </source>
</evidence>
<dbReference type="InterPro" id="IPR003476">
    <property type="entry name" value="Glyco_hydro_42"/>
</dbReference>
<dbReference type="GO" id="GO:0009341">
    <property type="term" value="C:beta-galactosidase complex"/>
    <property type="evidence" value="ECO:0007669"/>
    <property type="project" value="InterPro"/>
</dbReference>
<organism evidence="4 5">
    <name type="scientific">Paenibacillus endophyticus</name>
    <dbReference type="NCBI Taxonomy" id="1294268"/>
    <lineage>
        <taxon>Bacteria</taxon>
        <taxon>Bacillati</taxon>
        <taxon>Bacillota</taxon>
        <taxon>Bacilli</taxon>
        <taxon>Bacillales</taxon>
        <taxon>Paenibacillaceae</taxon>
        <taxon>Paenibacillus</taxon>
    </lineage>
</organism>